<reference evidence="4" key="1">
    <citation type="submission" date="2017-02" db="UniProtKB">
        <authorList>
            <consortium name="WormBaseParasite"/>
        </authorList>
    </citation>
    <scope>IDENTIFICATION</scope>
</reference>
<accession>A0A0R3SP57</accession>
<dbReference type="WBParaSite" id="HDID_0000672201-mRNA-1">
    <property type="protein sequence ID" value="HDID_0000672201-mRNA-1"/>
    <property type="gene ID" value="HDID_0000672201"/>
</dbReference>
<proteinExistence type="predicted"/>
<evidence type="ECO:0000313" key="2">
    <source>
        <dbReference type="EMBL" id="VDL59038.1"/>
    </source>
</evidence>
<dbReference type="OrthoDB" id="5423599at2759"/>
<dbReference type="AlphaFoldDB" id="A0A0R3SP57"/>
<sequence length="55" mass="6193">MNLSLGVVGEKEMTNGTVNVRSRDNEVLGEHKVEALIERFKQFTESKTLKAESEL</sequence>
<organism evidence="4">
    <name type="scientific">Hymenolepis diminuta</name>
    <name type="common">Rat tapeworm</name>
    <dbReference type="NCBI Taxonomy" id="6216"/>
    <lineage>
        <taxon>Eukaryota</taxon>
        <taxon>Metazoa</taxon>
        <taxon>Spiralia</taxon>
        <taxon>Lophotrochozoa</taxon>
        <taxon>Platyhelminthes</taxon>
        <taxon>Cestoda</taxon>
        <taxon>Eucestoda</taxon>
        <taxon>Cyclophyllidea</taxon>
        <taxon>Hymenolepididae</taxon>
        <taxon>Hymenolepis</taxon>
    </lineage>
</organism>
<evidence type="ECO:0000313" key="3">
    <source>
        <dbReference type="Proteomes" id="UP000274504"/>
    </source>
</evidence>
<evidence type="ECO:0000313" key="4">
    <source>
        <dbReference type="WBParaSite" id="HDID_0000672201-mRNA-1"/>
    </source>
</evidence>
<dbReference type="Proteomes" id="UP000274504">
    <property type="component" value="Unassembled WGS sequence"/>
</dbReference>
<dbReference type="STRING" id="6216.A0A0R3SP57"/>
<evidence type="ECO:0000259" key="1">
    <source>
        <dbReference type="Pfam" id="PF03129"/>
    </source>
</evidence>
<dbReference type="Gene3D" id="3.40.50.800">
    <property type="entry name" value="Anticodon-binding domain"/>
    <property type="match status" value="1"/>
</dbReference>
<feature type="domain" description="Anticodon-binding" evidence="1">
    <location>
        <begin position="7"/>
        <end position="42"/>
    </location>
</feature>
<reference evidence="2 3" key="2">
    <citation type="submission" date="2018-11" db="EMBL/GenBank/DDBJ databases">
        <authorList>
            <consortium name="Pathogen Informatics"/>
        </authorList>
    </citation>
    <scope>NUCLEOTIDE SEQUENCE [LARGE SCALE GENOMIC DNA]</scope>
</reference>
<dbReference type="EMBL" id="UYSG01007056">
    <property type="protein sequence ID" value="VDL59038.1"/>
    <property type="molecule type" value="Genomic_DNA"/>
</dbReference>
<gene>
    <name evidence="2" type="ORF">HDID_LOCUS6720</name>
</gene>
<dbReference type="InterPro" id="IPR036621">
    <property type="entry name" value="Anticodon-bd_dom_sf"/>
</dbReference>
<dbReference type="SUPFAM" id="SSF52954">
    <property type="entry name" value="Class II aaRS ABD-related"/>
    <property type="match status" value="1"/>
</dbReference>
<name>A0A0R3SP57_HYMDI</name>
<dbReference type="Pfam" id="PF03129">
    <property type="entry name" value="HGTP_anticodon"/>
    <property type="match status" value="1"/>
</dbReference>
<dbReference type="InterPro" id="IPR004154">
    <property type="entry name" value="Anticodon-bd"/>
</dbReference>
<protein>
    <submittedName>
        <fullName evidence="4">HGTP_anticodon domain-containing protein</fullName>
    </submittedName>
</protein>